<evidence type="ECO:0000313" key="6">
    <source>
        <dbReference type="Proteomes" id="UP000095009"/>
    </source>
</evidence>
<keyword evidence="6" id="KW-1185">Reference proteome</keyword>
<feature type="compositionally biased region" description="Low complexity" evidence="3">
    <location>
        <begin position="74"/>
        <end position="85"/>
    </location>
</feature>
<feature type="compositionally biased region" description="Polar residues" evidence="3">
    <location>
        <begin position="250"/>
        <end position="303"/>
    </location>
</feature>
<feature type="compositionally biased region" description="Basic and acidic residues" evidence="3">
    <location>
        <begin position="238"/>
        <end position="248"/>
    </location>
</feature>
<dbReference type="InterPro" id="IPR045180">
    <property type="entry name" value="La_dom_prot"/>
</dbReference>
<organism evidence="5 6">
    <name type="scientific">Nadsonia fulvescens var. elongata DSM 6958</name>
    <dbReference type="NCBI Taxonomy" id="857566"/>
    <lineage>
        <taxon>Eukaryota</taxon>
        <taxon>Fungi</taxon>
        <taxon>Dikarya</taxon>
        <taxon>Ascomycota</taxon>
        <taxon>Saccharomycotina</taxon>
        <taxon>Dipodascomycetes</taxon>
        <taxon>Dipodascales</taxon>
        <taxon>Dipodascales incertae sedis</taxon>
        <taxon>Nadsonia</taxon>
    </lineage>
</organism>
<name>A0A1E3PT61_9ASCO</name>
<dbReference type="Pfam" id="PF05383">
    <property type="entry name" value="La"/>
    <property type="match status" value="1"/>
</dbReference>
<proteinExistence type="predicted"/>
<dbReference type="PROSITE" id="PS50961">
    <property type="entry name" value="HTH_LA"/>
    <property type="match status" value="1"/>
</dbReference>
<dbReference type="PANTHER" id="PTHR22792:SF132">
    <property type="entry name" value="LA-RELATED PROTEIN 1"/>
    <property type="match status" value="1"/>
</dbReference>
<feature type="region of interest" description="Disordered" evidence="3">
    <location>
        <begin position="130"/>
        <end position="336"/>
    </location>
</feature>
<dbReference type="Gene3D" id="1.10.10.10">
    <property type="entry name" value="Winged helix-like DNA-binding domain superfamily/Winged helix DNA-binding domain"/>
    <property type="match status" value="1"/>
</dbReference>
<keyword evidence="1 2" id="KW-0694">RNA-binding</keyword>
<dbReference type="InterPro" id="IPR036390">
    <property type="entry name" value="WH_DNA-bd_sf"/>
</dbReference>
<evidence type="ECO:0000256" key="1">
    <source>
        <dbReference type="ARBA" id="ARBA00022884"/>
    </source>
</evidence>
<dbReference type="PANTHER" id="PTHR22792">
    <property type="entry name" value="LUPUS LA PROTEIN-RELATED"/>
    <property type="match status" value="1"/>
</dbReference>
<dbReference type="InterPro" id="IPR006630">
    <property type="entry name" value="La_HTH"/>
</dbReference>
<feature type="region of interest" description="Disordered" evidence="3">
    <location>
        <begin position="1"/>
        <end position="117"/>
    </location>
</feature>
<accession>A0A1E3PT61</accession>
<dbReference type="STRING" id="857566.A0A1E3PT61"/>
<dbReference type="InterPro" id="IPR036388">
    <property type="entry name" value="WH-like_DNA-bd_sf"/>
</dbReference>
<feature type="compositionally biased region" description="Low complexity" evidence="3">
    <location>
        <begin position="309"/>
        <end position="322"/>
    </location>
</feature>
<feature type="compositionally biased region" description="Low complexity" evidence="3">
    <location>
        <begin position="166"/>
        <end position="194"/>
    </location>
</feature>
<evidence type="ECO:0000313" key="5">
    <source>
        <dbReference type="EMBL" id="ODQ68609.1"/>
    </source>
</evidence>
<feature type="compositionally biased region" description="Polar residues" evidence="3">
    <location>
        <begin position="96"/>
        <end position="106"/>
    </location>
</feature>
<protein>
    <recommendedName>
        <fullName evidence="4">HTH La-type RNA-binding domain-containing protein</fullName>
    </recommendedName>
</protein>
<feature type="compositionally biased region" description="Low complexity" evidence="3">
    <location>
        <begin position="34"/>
        <end position="52"/>
    </location>
</feature>
<feature type="compositionally biased region" description="Low complexity" evidence="3">
    <location>
        <begin position="205"/>
        <end position="233"/>
    </location>
</feature>
<evidence type="ECO:0000256" key="2">
    <source>
        <dbReference type="PROSITE-ProRule" id="PRU00332"/>
    </source>
</evidence>
<reference evidence="5 6" key="1">
    <citation type="journal article" date="2016" name="Proc. Natl. Acad. Sci. U.S.A.">
        <title>Comparative genomics of biotechnologically important yeasts.</title>
        <authorList>
            <person name="Riley R."/>
            <person name="Haridas S."/>
            <person name="Wolfe K.H."/>
            <person name="Lopes M.R."/>
            <person name="Hittinger C.T."/>
            <person name="Goeker M."/>
            <person name="Salamov A.A."/>
            <person name="Wisecaver J.H."/>
            <person name="Long T.M."/>
            <person name="Calvey C.H."/>
            <person name="Aerts A.L."/>
            <person name="Barry K.W."/>
            <person name="Choi C."/>
            <person name="Clum A."/>
            <person name="Coughlan A.Y."/>
            <person name="Deshpande S."/>
            <person name="Douglass A.P."/>
            <person name="Hanson S.J."/>
            <person name="Klenk H.-P."/>
            <person name="LaButti K.M."/>
            <person name="Lapidus A."/>
            <person name="Lindquist E.A."/>
            <person name="Lipzen A.M."/>
            <person name="Meier-Kolthoff J.P."/>
            <person name="Ohm R.A."/>
            <person name="Otillar R.P."/>
            <person name="Pangilinan J.L."/>
            <person name="Peng Y."/>
            <person name="Rokas A."/>
            <person name="Rosa C.A."/>
            <person name="Scheuner C."/>
            <person name="Sibirny A.A."/>
            <person name="Slot J.C."/>
            <person name="Stielow J.B."/>
            <person name="Sun H."/>
            <person name="Kurtzman C.P."/>
            <person name="Blackwell M."/>
            <person name="Grigoriev I.V."/>
            <person name="Jeffries T.W."/>
        </authorList>
    </citation>
    <scope>NUCLEOTIDE SEQUENCE [LARGE SCALE GENOMIC DNA]</scope>
    <source>
        <strain evidence="5 6">DSM 6958</strain>
    </source>
</reference>
<dbReference type="GO" id="GO:0010494">
    <property type="term" value="C:cytoplasmic stress granule"/>
    <property type="evidence" value="ECO:0007669"/>
    <property type="project" value="TreeGrafter"/>
</dbReference>
<dbReference type="GO" id="GO:0005829">
    <property type="term" value="C:cytosol"/>
    <property type="evidence" value="ECO:0007669"/>
    <property type="project" value="TreeGrafter"/>
</dbReference>
<gene>
    <name evidence="5" type="ORF">NADFUDRAFT_68786</name>
</gene>
<evidence type="ECO:0000259" key="4">
    <source>
        <dbReference type="PROSITE" id="PS50961"/>
    </source>
</evidence>
<sequence>MSILSYATAAGSASNEPAPESCQLSTPNNDIQQPSSSESNEPELETSTPSPLQQNPKQANNAALSLPSSPPSSPENNSTAPSTPNLDPAEIDLEASSPSSSATKPVNLTPAPAPKVNAWKPVARVKTGVTLKLDSEQPLAAPLIKARGNGKSDKWMPYAPNISVNSSSSPSTSGATSTHATKSGASRSKGGARSNNKNEERASRSNHNNITSASNSASTNNSKNANRNSTNTSNKKHNGAEKPKEKKTSLKPNDSSSSEQVVSTVDLTIPAPSNQNPTSESPEQTALSSYTTHQKSSNTNGKSRNFRHNNSNNNPNGNNNGGVAHSNSGFHNNYYNNNGYGNRNNYGYNYNNGGMNNRRHSHPNGDNYKNYYHSNMVNTGNDFNNPSLYNSNNNSNQFAVSGQFEYVIGLIVAQIEYYFSIDNLCKDLFMRRQMNSMGLFPLATLANFNRVKSLTGGDYNLLFEATKWCANLEVIGDRIRPKLHWDQWVLPMAERLPAGSDEDNDGTNINTKTVFDQTVDPADTGATHVVASTSSVTETALDSTSNQIVQEDQADSVTELDDDARINFNVAEAVPFVPKST</sequence>
<dbReference type="GO" id="GO:0045727">
    <property type="term" value="P:positive regulation of translation"/>
    <property type="evidence" value="ECO:0007669"/>
    <property type="project" value="TreeGrafter"/>
</dbReference>
<dbReference type="SMART" id="SM00715">
    <property type="entry name" value="LA"/>
    <property type="match status" value="1"/>
</dbReference>
<dbReference type="EMBL" id="KV454406">
    <property type="protein sequence ID" value="ODQ68609.1"/>
    <property type="molecule type" value="Genomic_DNA"/>
</dbReference>
<feature type="domain" description="HTH La-type RNA-binding" evidence="4">
    <location>
        <begin position="401"/>
        <end position="491"/>
    </location>
</feature>
<dbReference type="OrthoDB" id="340227at2759"/>
<evidence type="ECO:0000256" key="3">
    <source>
        <dbReference type="SAM" id="MobiDB-lite"/>
    </source>
</evidence>
<feature type="compositionally biased region" description="Polar residues" evidence="3">
    <location>
        <begin position="22"/>
        <end position="33"/>
    </location>
</feature>
<dbReference type="AlphaFoldDB" id="A0A1E3PT61"/>
<dbReference type="Proteomes" id="UP000095009">
    <property type="component" value="Unassembled WGS sequence"/>
</dbReference>
<dbReference type="GO" id="GO:0003723">
    <property type="term" value="F:RNA binding"/>
    <property type="evidence" value="ECO:0007669"/>
    <property type="project" value="UniProtKB-UniRule"/>
</dbReference>
<dbReference type="SUPFAM" id="SSF46785">
    <property type="entry name" value="Winged helix' DNA-binding domain"/>
    <property type="match status" value="1"/>
</dbReference>